<evidence type="ECO:0000313" key="3">
    <source>
        <dbReference type="Proteomes" id="UP000614350"/>
    </source>
</evidence>
<gene>
    <name evidence="2" type="ORF">HZH66_003010</name>
</gene>
<proteinExistence type="predicted"/>
<protein>
    <submittedName>
        <fullName evidence="2">Uncharacterized protein</fullName>
    </submittedName>
</protein>
<sequence>MLCGDGSGNSDGYGDQRRSLSMFAHPYRLDGGPEAKLVNQLRVPGLGEPREMARTKAHQVPNADVIGKLMHEVLLPLYVAKRSGMRRVQEEVKEEEEEEEEEEEGKEGWVYDVHR</sequence>
<dbReference type="Proteomes" id="UP000614350">
    <property type="component" value="Unassembled WGS sequence"/>
</dbReference>
<feature type="region of interest" description="Disordered" evidence="1">
    <location>
        <begin position="90"/>
        <end position="115"/>
    </location>
</feature>
<accession>A0A834KKT0</accession>
<evidence type="ECO:0000256" key="1">
    <source>
        <dbReference type="SAM" id="MobiDB-lite"/>
    </source>
</evidence>
<dbReference type="AlphaFoldDB" id="A0A834KKT0"/>
<feature type="compositionally biased region" description="Basic and acidic residues" evidence="1">
    <location>
        <begin position="106"/>
        <end position="115"/>
    </location>
</feature>
<reference evidence="2" key="1">
    <citation type="journal article" date="2020" name="G3 (Bethesda)">
        <title>High-Quality Assemblies for Three Invasive Social Wasps from the &lt;i&gt;Vespula&lt;/i&gt; Genus.</title>
        <authorList>
            <person name="Harrop T.W.R."/>
            <person name="Guhlin J."/>
            <person name="McLaughlin G.M."/>
            <person name="Permina E."/>
            <person name="Stockwell P."/>
            <person name="Gilligan J."/>
            <person name="Le Lec M.F."/>
            <person name="Gruber M.A.M."/>
            <person name="Quinn O."/>
            <person name="Lovegrove M."/>
            <person name="Duncan E.J."/>
            <person name="Remnant E.J."/>
            <person name="Van Eeckhoven J."/>
            <person name="Graham B."/>
            <person name="Knapp R.A."/>
            <person name="Langford K.W."/>
            <person name="Kronenberg Z."/>
            <person name="Press M.O."/>
            <person name="Eacker S.M."/>
            <person name="Wilson-Rankin E.E."/>
            <person name="Purcell J."/>
            <person name="Lester P.J."/>
            <person name="Dearden P.K."/>
        </authorList>
    </citation>
    <scope>NUCLEOTIDE SEQUENCE</scope>
    <source>
        <strain evidence="2">Marl-1</strain>
    </source>
</reference>
<comment type="caution">
    <text evidence="2">The sequence shown here is derived from an EMBL/GenBank/DDBJ whole genome shotgun (WGS) entry which is preliminary data.</text>
</comment>
<dbReference type="EMBL" id="JACSEA010000002">
    <property type="protein sequence ID" value="KAF7408473.1"/>
    <property type="molecule type" value="Genomic_DNA"/>
</dbReference>
<feature type="compositionally biased region" description="Acidic residues" evidence="1">
    <location>
        <begin position="92"/>
        <end position="105"/>
    </location>
</feature>
<organism evidence="2 3">
    <name type="scientific">Vespula vulgaris</name>
    <name type="common">Yellow jacket</name>
    <name type="synonym">Wasp</name>
    <dbReference type="NCBI Taxonomy" id="7454"/>
    <lineage>
        <taxon>Eukaryota</taxon>
        <taxon>Metazoa</taxon>
        <taxon>Ecdysozoa</taxon>
        <taxon>Arthropoda</taxon>
        <taxon>Hexapoda</taxon>
        <taxon>Insecta</taxon>
        <taxon>Pterygota</taxon>
        <taxon>Neoptera</taxon>
        <taxon>Endopterygota</taxon>
        <taxon>Hymenoptera</taxon>
        <taxon>Apocrita</taxon>
        <taxon>Aculeata</taxon>
        <taxon>Vespoidea</taxon>
        <taxon>Vespidae</taxon>
        <taxon>Vespinae</taxon>
        <taxon>Vespula</taxon>
    </lineage>
</organism>
<name>A0A834KKT0_VESVU</name>
<keyword evidence="3" id="KW-1185">Reference proteome</keyword>
<evidence type="ECO:0000313" key="2">
    <source>
        <dbReference type="EMBL" id="KAF7408473.1"/>
    </source>
</evidence>